<dbReference type="SUPFAM" id="SSF55874">
    <property type="entry name" value="ATPase domain of HSP90 chaperone/DNA topoisomerase II/histidine kinase"/>
    <property type="match status" value="1"/>
</dbReference>
<feature type="transmembrane region" description="Helical" evidence="1">
    <location>
        <begin position="12"/>
        <end position="30"/>
    </location>
</feature>
<dbReference type="PANTHER" id="PTHR34220">
    <property type="entry name" value="SENSOR HISTIDINE KINASE YPDA"/>
    <property type="match status" value="1"/>
</dbReference>
<feature type="domain" description="Signal transduction histidine kinase internal region" evidence="2">
    <location>
        <begin position="161"/>
        <end position="240"/>
    </location>
</feature>
<dbReference type="EMBL" id="BBWV01000002">
    <property type="protein sequence ID" value="GAO43407.1"/>
    <property type="molecule type" value="Genomic_DNA"/>
</dbReference>
<name>A0A0E9N087_9BACT</name>
<evidence type="ECO:0000259" key="2">
    <source>
        <dbReference type="Pfam" id="PF06580"/>
    </source>
</evidence>
<proteinExistence type="predicted"/>
<protein>
    <submittedName>
        <fullName evidence="3">Putative two-component histidine kinase</fullName>
    </submittedName>
</protein>
<feature type="transmembrane region" description="Helical" evidence="1">
    <location>
        <begin position="120"/>
        <end position="142"/>
    </location>
</feature>
<dbReference type="PANTHER" id="PTHR34220:SF7">
    <property type="entry name" value="SENSOR HISTIDINE KINASE YPDA"/>
    <property type="match status" value="1"/>
</dbReference>
<dbReference type="InterPro" id="IPR010559">
    <property type="entry name" value="Sig_transdc_His_kin_internal"/>
</dbReference>
<gene>
    <name evidence="3" type="ORF">FPE01S_02_05120</name>
</gene>
<dbReference type="Pfam" id="PF06580">
    <property type="entry name" value="His_kinase"/>
    <property type="match status" value="1"/>
</dbReference>
<dbReference type="OrthoDB" id="9809908at2"/>
<dbReference type="GO" id="GO:0016020">
    <property type="term" value="C:membrane"/>
    <property type="evidence" value="ECO:0007669"/>
    <property type="project" value="InterPro"/>
</dbReference>
<dbReference type="AlphaFoldDB" id="A0A0E9N087"/>
<keyword evidence="3" id="KW-0418">Kinase</keyword>
<comment type="caution">
    <text evidence="3">The sequence shown here is derived from an EMBL/GenBank/DDBJ whole genome shotgun (WGS) entry which is preliminary data.</text>
</comment>
<evidence type="ECO:0000313" key="3">
    <source>
        <dbReference type="EMBL" id="GAO43407.1"/>
    </source>
</evidence>
<keyword evidence="1" id="KW-0812">Transmembrane</keyword>
<organism evidence="3 4">
    <name type="scientific">Flavihumibacter petaseus NBRC 106054</name>
    <dbReference type="NCBI Taxonomy" id="1220578"/>
    <lineage>
        <taxon>Bacteria</taxon>
        <taxon>Pseudomonadati</taxon>
        <taxon>Bacteroidota</taxon>
        <taxon>Chitinophagia</taxon>
        <taxon>Chitinophagales</taxon>
        <taxon>Chitinophagaceae</taxon>
        <taxon>Flavihumibacter</taxon>
    </lineage>
</organism>
<evidence type="ECO:0000256" key="1">
    <source>
        <dbReference type="SAM" id="Phobius"/>
    </source>
</evidence>
<keyword evidence="4" id="KW-1185">Reference proteome</keyword>
<dbReference type="InterPro" id="IPR050640">
    <property type="entry name" value="Bact_2-comp_sensor_kinase"/>
</dbReference>
<reference evidence="3 4" key="1">
    <citation type="submission" date="2015-04" db="EMBL/GenBank/DDBJ databases">
        <title>Whole genome shotgun sequence of Flavihumibacter petaseus NBRC 106054.</title>
        <authorList>
            <person name="Miyazawa S."/>
            <person name="Hosoyama A."/>
            <person name="Hashimoto M."/>
            <person name="Noguchi M."/>
            <person name="Tsuchikane K."/>
            <person name="Ohji S."/>
            <person name="Yamazoe A."/>
            <person name="Ichikawa N."/>
            <person name="Kimura A."/>
            <person name="Fujita N."/>
        </authorList>
    </citation>
    <scope>NUCLEOTIDE SEQUENCE [LARGE SCALE GENOMIC DNA]</scope>
    <source>
        <strain evidence="3 4">NBRC 106054</strain>
    </source>
</reference>
<dbReference type="STRING" id="1220578.FPE01S_02_05120"/>
<feature type="transmembrane region" description="Helical" evidence="1">
    <location>
        <begin position="36"/>
        <end position="61"/>
    </location>
</feature>
<dbReference type="Gene3D" id="3.30.565.10">
    <property type="entry name" value="Histidine kinase-like ATPase, C-terminal domain"/>
    <property type="match status" value="1"/>
</dbReference>
<evidence type="ECO:0000313" key="4">
    <source>
        <dbReference type="Proteomes" id="UP000033121"/>
    </source>
</evidence>
<dbReference type="RefSeq" id="WP_046369290.1">
    <property type="nucleotide sequence ID" value="NZ_BBWV01000002.1"/>
</dbReference>
<dbReference type="GO" id="GO:0000155">
    <property type="term" value="F:phosphorelay sensor kinase activity"/>
    <property type="evidence" value="ECO:0007669"/>
    <property type="project" value="InterPro"/>
</dbReference>
<sequence>MYQHSWKRTGWLLLGWMILILFMMSPEILIQAPSYFFTGLFLIQYGIFGLVNFVIFWISAFYITPRFFQTRRYLLFSVSYIVAILGFGILKYFIGRIFDDIVLISYRLPGLSEFEVARNFVWITIRNTFCSLLIGLAYRSFVDWVLTDRKKRELENQRITAEMAFLKMQVNPHFLFNALNNLYSMAVLEKTSRTAEGIMKLSDLFRYMIYEKEDHDNRVSLDKEIDVLNSFIDLQKLRYEGPVYVQFSIEQDTSAVRVAPLILFPLVENAFKHGIVDDPGKPVILQLKVDRNTLFFTVENSVNDYLKDRMGGIGLVNVEKRLALIYKGRQTMQINRDGNRFRVDLELPL</sequence>
<feature type="transmembrane region" description="Helical" evidence="1">
    <location>
        <begin position="73"/>
        <end position="94"/>
    </location>
</feature>
<accession>A0A0E9N087</accession>
<keyword evidence="1" id="KW-1133">Transmembrane helix</keyword>
<dbReference type="Proteomes" id="UP000033121">
    <property type="component" value="Unassembled WGS sequence"/>
</dbReference>
<keyword evidence="3" id="KW-0808">Transferase</keyword>
<dbReference type="InterPro" id="IPR036890">
    <property type="entry name" value="HATPase_C_sf"/>
</dbReference>
<keyword evidence="1" id="KW-0472">Membrane</keyword>